<keyword evidence="4" id="KW-1185">Reference proteome</keyword>
<accession>A0A388L0H3</accession>
<feature type="compositionally biased region" description="Basic residues" evidence="1">
    <location>
        <begin position="199"/>
        <end position="213"/>
    </location>
</feature>
<proteinExistence type="predicted"/>
<dbReference type="AlphaFoldDB" id="A0A388L0H3"/>
<evidence type="ECO:0000259" key="2">
    <source>
        <dbReference type="Pfam" id="PF13837"/>
    </source>
</evidence>
<sequence>MADLYRRLPVLLLVVILLVVVVLFHMCISLKVPGRTHRRRSAKKGVDMDDWQPKSRALFDSPTAHHAQHSGARKSQQYHPSAYVHIPSHEIPLPPTDDEAEEVIGRRSGGGGVDATFAVDVDERTGRQVWEEHRQQLRGDREDAIMRVVRQLHVGISDADKEATVEVDNFEDINEEGENDEEAVVDIRPVGRTSMGGRGRSKKASAAHGRGTKKTASSGSDGELQGDMDVNGERNFWLVEHMVALVRAKQNQDGHLEGMGHTFARMKPREWKWQDVHERLKKVGVARSDENCGKKWDNLMQQFKKVHRFMQECGKPDYFQLTGKERRSHRFNFVMERVVYEEIKGSTAKNHTIHPRNVTDTNAPGGVEMWSGSGRGRGDGGGGGDESGEPHEEEDGSTKGSSFSTCSTAGLAMRQQTFEALTDVMEKHGTLMATALESASKRQ</sequence>
<evidence type="ECO:0000256" key="1">
    <source>
        <dbReference type="SAM" id="MobiDB-lite"/>
    </source>
</evidence>
<dbReference type="EMBL" id="BFEA01000230">
    <property type="protein sequence ID" value="GBG75768.1"/>
    <property type="molecule type" value="Genomic_DNA"/>
</dbReference>
<organism evidence="3 4">
    <name type="scientific">Chara braunii</name>
    <name type="common">Braun's stonewort</name>
    <dbReference type="NCBI Taxonomy" id="69332"/>
    <lineage>
        <taxon>Eukaryota</taxon>
        <taxon>Viridiplantae</taxon>
        <taxon>Streptophyta</taxon>
        <taxon>Charophyceae</taxon>
        <taxon>Charales</taxon>
        <taxon>Characeae</taxon>
        <taxon>Chara</taxon>
    </lineage>
</organism>
<name>A0A388L0H3_CHABU</name>
<evidence type="ECO:0000313" key="3">
    <source>
        <dbReference type="EMBL" id="GBG75768.1"/>
    </source>
</evidence>
<dbReference type="PANTHER" id="PTHR33492:SF11">
    <property type="entry name" value="OS04G0670900 PROTEIN"/>
    <property type="match status" value="1"/>
</dbReference>
<reference evidence="3 4" key="1">
    <citation type="journal article" date="2018" name="Cell">
        <title>The Chara Genome: Secondary Complexity and Implications for Plant Terrestrialization.</title>
        <authorList>
            <person name="Nishiyama T."/>
            <person name="Sakayama H."/>
            <person name="Vries J.D."/>
            <person name="Buschmann H."/>
            <person name="Saint-Marcoux D."/>
            <person name="Ullrich K.K."/>
            <person name="Haas F.B."/>
            <person name="Vanderstraeten L."/>
            <person name="Becker D."/>
            <person name="Lang D."/>
            <person name="Vosolsobe S."/>
            <person name="Rombauts S."/>
            <person name="Wilhelmsson P.K.I."/>
            <person name="Janitza P."/>
            <person name="Kern R."/>
            <person name="Heyl A."/>
            <person name="Rumpler F."/>
            <person name="Villalobos L.I.A.C."/>
            <person name="Clay J.M."/>
            <person name="Skokan R."/>
            <person name="Toyoda A."/>
            <person name="Suzuki Y."/>
            <person name="Kagoshima H."/>
            <person name="Schijlen E."/>
            <person name="Tajeshwar N."/>
            <person name="Catarino B."/>
            <person name="Hetherington A.J."/>
            <person name="Saltykova A."/>
            <person name="Bonnot C."/>
            <person name="Breuninger H."/>
            <person name="Symeonidi A."/>
            <person name="Radhakrishnan G.V."/>
            <person name="Van Nieuwerburgh F."/>
            <person name="Deforce D."/>
            <person name="Chang C."/>
            <person name="Karol K.G."/>
            <person name="Hedrich R."/>
            <person name="Ulvskov P."/>
            <person name="Glockner G."/>
            <person name="Delwiche C.F."/>
            <person name="Petrasek J."/>
            <person name="Van de Peer Y."/>
            <person name="Friml J."/>
            <person name="Beilby M."/>
            <person name="Dolan L."/>
            <person name="Kohara Y."/>
            <person name="Sugano S."/>
            <person name="Fujiyama A."/>
            <person name="Delaux P.-M."/>
            <person name="Quint M."/>
            <person name="TheiBen G."/>
            <person name="Hagemann M."/>
            <person name="Harholt J."/>
            <person name="Dunand C."/>
            <person name="Zachgo S."/>
            <person name="Langdale J."/>
            <person name="Maumus F."/>
            <person name="Straeten D.V.D."/>
            <person name="Gould S.B."/>
            <person name="Rensing S.A."/>
        </authorList>
    </citation>
    <scope>NUCLEOTIDE SEQUENCE [LARGE SCALE GENOMIC DNA]</scope>
    <source>
        <strain evidence="3 4">S276</strain>
    </source>
</reference>
<dbReference type="InterPro" id="IPR044822">
    <property type="entry name" value="Myb_DNA-bind_4"/>
</dbReference>
<comment type="caution">
    <text evidence="3">The sequence shown here is derived from an EMBL/GenBank/DDBJ whole genome shotgun (WGS) entry which is preliminary data.</text>
</comment>
<dbReference type="Proteomes" id="UP000265515">
    <property type="component" value="Unassembled WGS sequence"/>
</dbReference>
<evidence type="ECO:0000313" key="4">
    <source>
        <dbReference type="Proteomes" id="UP000265515"/>
    </source>
</evidence>
<feature type="compositionally biased region" description="Polar residues" evidence="1">
    <location>
        <begin position="398"/>
        <end position="408"/>
    </location>
</feature>
<dbReference type="Pfam" id="PF13837">
    <property type="entry name" value="Myb_DNA-bind_4"/>
    <property type="match status" value="1"/>
</dbReference>
<protein>
    <recommendedName>
        <fullName evidence="2">Myb/SANT-like DNA-binding domain-containing protein</fullName>
    </recommendedName>
</protein>
<dbReference type="OrthoDB" id="1865198at2759"/>
<gene>
    <name evidence="3" type="ORF">CBR_g21012</name>
</gene>
<feature type="region of interest" description="Disordered" evidence="1">
    <location>
        <begin position="172"/>
        <end position="227"/>
    </location>
</feature>
<feature type="compositionally biased region" description="Gly residues" evidence="1">
    <location>
        <begin position="373"/>
        <end position="385"/>
    </location>
</feature>
<dbReference type="Gene3D" id="1.10.10.60">
    <property type="entry name" value="Homeodomain-like"/>
    <property type="match status" value="1"/>
</dbReference>
<dbReference type="PANTHER" id="PTHR33492">
    <property type="entry name" value="OSJNBA0043A12.37 PROTEIN-RELATED"/>
    <property type="match status" value="1"/>
</dbReference>
<feature type="compositionally biased region" description="Acidic residues" evidence="1">
    <location>
        <begin position="172"/>
        <end position="184"/>
    </location>
</feature>
<feature type="region of interest" description="Disordered" evidence="1">
    <location>
        <begin position="350"/>
        <end position="408"/>
    </location>
</feature>
<dbReference type="Gramene" id="GBG75768">
    <property type="protein sequence ID" value="GBG75768"/>
    <property type="gene ID" value="CBR_g21012"/>
</dbReference>
<feature type="domain" description="Myb/SANT-like DNA-binding" evidence="2">
    <location>
        <begin position="234"/>
        <end position="309"/>
    </location>
</feature>